<feature type="transmembrane region" description="Helical" evidence="1">
    <location>
        <begin position="112"/>
        <end position="139"/>
    </location>
</feature>
<dbReference type="Pfam" id="PF09515">
    <property type="entry name" value="Thia_YuaJ"/>
    <property type="match status" value="1"/>
</dbReference>
<protein>
    <submittedName>
        <fullName evidence="2">Energy-coupled thiamine transporter ThiT</fullName>
    </submittedName>
</protein>
<evidence type="ECO:0000313" key="3">
    <source>
        <dbReference type="Proteomes" id="UP000093199"/>
    </source>
</evidence>
<keyword evidence="1" id="KW-0812">Transmembrane</keyword>
<name>A0A1C0YIL5_9BACL</name>
<dbReference type="RefSeq" id="WP_066544142.1">
    <property type="nucleotide sequence ID" value="NZ_MASJ01000007.1"/>
</dbReference>
<dbReference type="STRING" id="33978.A6M13_12070"/>
<dbReference type="Proteomes" id="UP000093199">
    <property type="component" value="Unassembled WGS sequence"/>
</dbReference>
<sequence length="185" mass="20055">MQNKKLLMLMEIAIFAAIALVLDQISFKLWPQGGSISLVMVPIACMALRWGFQAGLATGLIVGVLQMAFGAYILHWLQALIDYGIAFTVVGVVAIVRKPVLEAIQQKNMKKLALYIVLGITIGGLLRYAAHAIAGAVFFAEYAGDQNVWLYTIIYNGSYMVPAIILTAIVAALLFTAAPRLIQKA</sequence>
<organism evidence="2 3">
    <name type="scientific">Caryophanon tenue</name>
    <dbReference type="NCBI Taxonomy" id="33978"/>
    <lineage>
        <taxon>Bacteria</taxon>
        <taxon>Bacillati</taxon>
        <taxon>Bacillota</taxon>
        <taxon>Bacilli</taxon>
        <taxon>Bacillales</taxon>
        <taxon>Caryophanaceae</taxon>
        <taxon>Caryophanon</taxon>
    </lineage>
</organism>
<dbReference type="AlphaFoldDB" id="A0A1C0YIL5"/>
<reference evidence="2 3" key="1">
    <citation type="submission" date="2016-07" db="EMBL/GenBank/DDBJ databases">
        <title>Caryophanon tenue genome sequencing.</title>
        <authorList>
            <person name="Verma A."/>
            <person name="Pal Y."/>
            <person name="Krishnamurthi S."/>
        </authorList>
    </citation>
    <scope>NUCLEOTIDE SEQUENCE [LARGE SCALE GENOMIC DNA]</scope>
    <source>
        <strain evidence="2 3">DSM 14152</strain>
    </source>
</reference>
<dbReference type="GO" id="GO:0005886">
    <property type="term" value="C:plasma membrane"/>
    <property type="evidence" value="ECO:0007669"/>
    <property type="project" value="InterPro"/>
</dbReference>
<gene>
    <name evidence="2" type="ORF">A6M13_12070</name>
</gene>
<proteinExistence type="predicted"/>
<keyword evidence="1" id="KW-0472">Membrane</keyword>
<dbReference type="EMBL" id="MASJ01000007">
    <property type="protein sequence ID" value="OCS86929.1"/>
    <property type="molecule type" value="Genomic_DNA"/>
</dbReference>
<evidence type="ECO:0000256" key="1">
    <source>
        <dbReference type="SAM" id="Phobius"/>
    </source>
</evidence>
<accession>A0A1C0YIL5</accession>
<feature type="transmembrane region" description="Helical" evidence="1">
    <location>
        <begin position="159"/>
        <end position="182"/>
    </location>
</feature>
<feature type="transmembrane region" description="Helical" evidence="1">
    <location>
        <begin position="83"/>
        <end position="100"/>
    </location>
</feature>
<dbReference type="GO" id="GO:0015234">
    <property type="term" value="F:thiamine transmembrane transporter activity"/>
    <property type="evidence" value="ECO:0007669"/>
    <property type="project" value="InterPro"/>
</dbReference>
<dbReference type="NCBIfam" id="TIGR02357">
    <property type="entry name" value="ECF_ThiT_YuaJ"/>
    <property type="match status" value="1"/>
</dbReference>
<dbReference type="OrthoDB" id="9795813at2"/>
<evidence type="ECO:0000313" key="2">
    <source>
        <dbReference type="EMBL" id="OCS86929.1"/>
    </source>
</evidence>
<keyword evidence="3" id="KW-1185">Reference proteome</keyword>
<dbReference type="InterPro" id="IPR012651">
    <property type="entry name" value="Thia_Transptr_ThiT"/>
</dbReference>
<comment type="caution">
    <text evidence="2">The sequence shown here is derived from an EMBL/GenBank/DDBJ whole genome shotgun (WGS) entry which is preliminary data.</text>
</comment>
<dbReference type="Gene3D" id="1.10.1760.20">
    <property type="match status" value="1"/>
</dbReference>
<keyword evidence="1" id="KW-1133">Transmembrane helix</keyword>